<sequence>MHQKCPWLLAASKDGRSNNFKVKSIVMSTIVIEQIKTSFATPDTLQIITWIRLCLHKNMKVWELKKLIKNELDMQIQVSKIVFNSFYVCFYAMKKGWSEGCRSIIGLDGCFLKGICKGQLFVAVSKDGNNQMFPIAWAIIEVENSFTWTWFLKCVTHDLDLQDGRDLTIMSDTQKELLRVVSEVLPKSEHRWCARHILANWSKDWRGLERRNNFWRHKIVITMLEEIGEKMMERIGKLRDFADTWICDISPIAMKVYQDNMAQSMRCTIKWNGEYGYEVEDTSLRVVLKHCVNMQAQICTCRLWMLKGIPCSHAITVMHFKNIELINYISH</sequence>
<keyword evidence="1" id="KW-1185">Reference proteome</keyword>
<evidence type="ECO:0000313" key="1">
    <source>
        <dbReference type="Proteomes" id="UP000790787"/>
    </source>
</evidence>
<accession>A0AC58RP60</accession>
<dbReference type="Proteomes" id="UP000790787">
    <property type="component" value="Chromosome 7"/>
</dbReference>
<protein>
    <submittedName>
        <fullName evidence="2">Uncharacterized protein LOC142162109</fullName>
    </submittedName>
</protein>
<reference evidence="1" key="1">
    <citation type="journal article" date="2014" name="Nat. Commun.">
        <title>The tobacco genome sequence and its comparison with those of tomato and potato.</title>
        <authorList>
            <person name="Sierro N."/>
            <person name="Battey J.N."/>
            <person name="Ouadi S."/>
            <person name="Bakaher N."/>
            <person name="Bovet L."/>
            <person name="Willig A."/>
            <person name="Goepfert S."/>
            <person name="Peitsch M.C."/>
            <person name="Ivanov N.V."/>
        </authorList>
    </citation>
    <scope>NUCLEOTIDE SEQUENCE [LARGE SCALE GENOMIC DNA]</scope>
</reference>
<evidence type="ECO:0000313" key="2">
    <source>
        <dbReference type="RefSeq" id="XP_075074521.1"/>
    </source>
</evidence>
<reference evidence="2" key="2">
    <citation type="submission" date="2025-08" db="UniProtKB">
        <authorList>
            <consortium name="RefSeq"/>
        </authorList>
    </citation>
    <scope>IDENTIFICATION</scope>
    <source>
        <tissue evidence="2">Leaf</tissue>
    </source>
</reference>
<name>A0AC58RP60_TOBAC</name>
<gene>
    <name evidence="2" type="primary">LOC142162109</name>
</gene>
<proteinExistence type="predicted"/>
<dbReference type="RefSeq" id="XP_075074521.1">
    <property type="nucleotide sequence ID" value="XM_075218420.1"/>
</dbReference>
<organism evidence="1 2">
    <name type="scientific">Nicotiana tabacum</name>
    <name type="common">Common tobacco</name>
    <dbReference type="NCBI Taxonomy" id="4097"/>
    <lineage>
        <taxon>Eukaryota</taxon>
        <taxon>Viridiplantae</taxon>
        <taxon>Streptophyta</taxon>
        <taxon>Embryophyta</taxon>
        <taxon>Tracheophyta</taxon>
        <taxon>Spermatophyta</taxon>
        <taxon>Magnoliopsida</taxon>
        <taxon>eudicotyledons</taxon>
        <taxon>Gunneridae</taxon>
        <taxon>Pentapetalae</taxon>
        <taxon>asterids</taxon>
        <taxon>lamiids</taxon>
        <taxon>Solanales</taxon>
        <taxon>Solanaceae</taxon>
        <taxon>Nicotianoideae</taxon>
        <taxon>Nicotianeae</taxon>
        <taxon>Nicotiana</taxon>
    </lineage>
</organism>